<keyword evidence="4 9" id="KW-1133">Transmembrane helix</keyword>
<accession>A0ABV6CCJ4</accession>
<dbReference type="SUPFAM" id="SSF48452">
    <property type="entry name" value="TPR-like"/>
    <property type="match status" value="1"/>
</dbReference>
<keyword evidence="3 9" id="KW-0812">Transmembrane</keyword>
<evidence type="ECO:0000256" key="7">
    <source>
        <dbReference type="ARBA" id="ARBA00024197"/>
    </source>
</evidence>
<sequence length="215" mass="24293">MQTDNEQFDQFKTFLKENGIAITVGIVIGVGGLVGWNFYEKHQVKTVQNEAAEYYTTITALNKSKELIVEEGTENPEKQKTYEQIRAYLKTDESNYVGIVALAFAKELAAEKSFKEAEAVLSDVSRKNIDKNLASSINYMLANLQSEQKKFDDAIATLNTIPTNEWGANRFELKADILKRKGDIQEARKLYEQAITVADPSIQEYLRVKLNNLPS</sequence>
<evidence type="ECO:0000256" key="8">
    <source>
        <dbReference type="ARBA" id="ARBA00024235"/>
    </source>
</evidence>
<comment type="similarity">
    <text evidence="7">Belongs to the YfgM family.</text>
</comment>
<comment type="caution">
    <text evidence="11">The sequence shown here is derived from an EMBL/GenBank/DDBJ whole genome shotgun (WGS) entry which is preliminary data.</text>
</comment>
<dbReference type="InterPro" id="IPR011990">
    <property type="entry name" value="TPR-like_helical_dom_sf"/>
</dbReference>
<evidence type="ECO:0000259" key="10">
    <source>
        <dbReference type="Pfam" id="PF09976"/>
    </source>
</evidence>
<evidence type="ECO:0000256" key="6">
    <source>
        <dbReference type="ARBA" id="ARBA00023186"/>
    </source>
</evidence>
<dbReference type="PANTHER" id="PTHR38035">
    <property type="entry name" value="UPF0070 PROTEIN YFGM"/>
    <property type="match status" value="1"/>
</dbReference>
<dbReference type="Pfam" id="PF09976">
    <property type="entry name" value="TPR_21"/>
    <property type="match status" value="1"/>
</dbReference>
<feature type="domain" description="Ancillary SecYEG translocon subunit/Cell division coordinator CpoB TPR" evidence="10">
    <location>
        <begin position="12"/>
        <end position="214"/>
    </location>
</feature>
<organism evidence="11 12">
    <name type="scientific">Thorsellia kenyensis</name>
    <dbReference type="NCBI Taxonomy" id="1549888"/>
    <lineage>
        <taxon>Bacteria</taxon>
        <taxon>Pseudomonadati</taxon>
        <taxon>Pseudomonadota</taxon>
        <taxon>Gammaproteobacteria</taxon>
        <taxon>Enterobacterales</taxon>
        <taxon>Thorselliaceae</taxon>
        <taxon>Thorsellia</taxon>
    </lineage>
</organism>
<gene>
    <name evidence="11" type="ORF">ACFFIT_11585</name>
</gene>
<reference evidence="11 12" key="1">
    <citation type="submission" date="2024-09" db="EMBL/GenBank/DDBJ databases">
        <authorList>
            <person name="Sun Q."/>
            <person name="Mori K."/>
        </authorList>
    </citation>
    <scope>NUCLEOTIDE SEQUENCE [LARGE SCALE GENOMIC DNA]</scope>
    <source>
        <strain evidence="11 12">CCM 8545</strain>
    </source>
</reference>
<evidence type="ECO:0000256" key="9">
    <source>
        <dbReference type="SAM" id="Phobius"/>
    </source>
</evidence>
<dbReference type="InterPro" id="IPR026039">
    <property type="entry name" value="YfgM"/>
</dbReference>
<evidence type="ECO:0000256" key="5">
    <source>
        <dbReference type="ARBA" id="ARBA00023136"/>
    </source>
</evidence>
<evidence type="ECO:0000256" key="4">
    <source>
        <dbReference type="ARBA" id="ARBA00022989"/>
    </source>
</evidence>
<dbReference type="InterPro" id="IPR018704">
    <property type="entry name" value="SecYEG/CpoB_TPR"/>
</dbReference>
<evidence type="ECO:0000256" key="1">
    <source>
        <dbReference type="ARBA" id="ARBA00004401"/>
    </source>
</evidence>
<keyword evidence="6" id="KW-0143">Chaperone</keyword>
<keyword evidence="12" id="KW-1185">Reference proteome</keyword>
<proteinExistence type="inferred from homology"/>
<dbReference type="RefSeq" id="WP_385877838.1">
    <property type="nucleotide sequence ID" value="NZ_JBHLXE010000108.1"/>
</dbReference>
<dbReference type="Proteomes" id="UP001589758">
    <property type="component" value="Unassembled WGS sequence"/>
</dbReference>
<name>A0ABV6CCJ4_9GAMM</name>
<dbReference type="PANTHER" id="PTHR38035:SF1">
    <property type="entry name" value="ANCILLARY SECYEG TRANSLOCON SUBUNIT"/>
    <property type="match status" value="1"/>
</dbReference>
<protein>
    <recommendedName>
        <fullName evidence="8">Ancillary SecYEG translocon subunit</fullName>
    </recommendedName>
</protein>
<evidence type="ECO:0000313" key="11">
    <source>
        <dbReference type="EMBL" id="MFC0180712.1"/>
    </source>
</evidence>
<evidence type="ECO:0000256" key="3">
    <source>
        <dbReference type="ARBA" id="ARBA00022692"/>
    </source>
</evidence>
<keyword evidence="2" id="KW-1003">Cell membrane</keyword>
<keyword evidence="5 9" id="KW-0472">Membrane</keyword>
<dbReference type="Gene3D" id="1.25.40.10">
    <property type="entry name" value="Tetratricopeptide repeat domain"/>
    <property type="match status" value="1"/>
</dbReference>
<evidence type="ECO:0000256" key="2">
    <source>
        <dbReference type="ARBA" id="ARBA00022475"/>
    </source>
</evidence>
<evidence type="ECO:0000313" key="12">
    <source>
        <dbReference type="Proteomes" id="UP001589758"/>
    </source>
</evidence>
<feature type="transmembrane region" description="Helical" evidence="9">
    <location>
        <begin position="20"/>
        <end position="39"/>
    </location>
</feature>
<comment type="subcellular location">
    <subcellularLocation>
        <location evidence="1">Cell membrane</location>
        <topology evidence="1">Single-pass type II membrane protein</topology>
    </subcellularLocation>
</comment>
<dbReference type="EMBL" id="JBHLXE010000108">
    <property type="protein sequence ID" value="MFC0180712.1"/>
    <property type="molecule type" value="Genomic_DNA"/>
</dbReference>